<protein>
    <submittedName>
        <fullName evidence="1">Uncharacterized protein</fullName>
    </submittedName>
</protein>
<gene>
    <name evidence="1" type="ORF">SDC9_135065</name>
</gene>
<evidence type="ECO:0000313" key="1">
    <source>
        <dbReference type="EMBL" id="MPM87964.1"/>
    </source>
</evidence>
<accession>A0A645DEU4</accession>
<dbReference type="AlphaFoldDB" id="A0A645DEU4"/>
<name>A0A645DEU4_9ZZZZ</name>
<proteinExistence type="predicted"/>
<comment type="caution">
    <text evidence="1">The sequence shown here is derived from an EMBL/GenBank/DDBJ whole genome shotgun (WGS) entry which is preliminary data.</text>
</comment>
<reference evidence="1" key="1">
    <citation type="submission" date="2019-08" db="EMBL/GenBank/DDBJ databases">
        <authorList>
            <person name="Kucharzyk K."/>
            <person name="Murdoch R.W."/>
            <person name="Higgins S."/>
            <person name="Loffler F."/>
        </authorList>
    </citation>
    <scope>NUCLEOTIDE SEQUENCE</scope>
</reference>
<sequence length="134" mass="14847">MEHGALHSVLAHYRESDQDVACLSDTGVCQHPLDVRLGYRHEVAHGHGHRRYDGECPLHALGKVCARQDEQHDEDLEQCHKPHLLGSRCQETGNGGGCSLVDIGGPHVEGHRSDLEAVTCYYGHKAYHDGHRES</sequence>
<organism evidence="1">
    <name type="scientific">bioreactor metagenome</name>
    <dbReference type="NCBI Taxonomy" id="1076179"/>
    <lineage>
        <taxon>unclassified sequences</taxon>
        <taxon>metagenomes</taxon>
        <taxon>ecological metagenomes</taxon>
    </lineage>
</organism>
<dbReference type="EMBL" id="VSSQ01035678">
    <property type="protein sequence ID" value="MPM87964.1"/>
    <property type="molecule type" value="Genomic_DNA"/>
</dbReference>